<sequence length="259" mass="28973">MPPPTTKPDLDDPLTALRFMRMPEDPDIEREFSALSITELEDYAKLMVARFDPTNPASSFWKENATNPAFRAAELQTFADNDGKVIVDAVPPAYWSEFDGKHFMQDTPDGMMQIVRRKSYMETGEDDTVKPEDWKPTLYYPKGSRIPDHCQTCGATGGLQVCTGCNAYKYCGRKCQREDWPNHKGPCQTVKKAVKAWEVKEKEEDAEKKAEKDAEGAKEQEEPEGVTTRAERRAAAKAAKKAEKKAAKVEKGGEKSGGL</sequence>
<evidence type="ECO:0000256" key="5">
    <source>
        <dbReference type="SAM" id="MobiDB-lite"/>
    </source>
</evidence>
<dbReference type="AlphaFoldDB" id="A0A6A6QVK7"/>
<dbReference type="Gene3D" id="6.10.140.2220">
    <property type="match status" value="1"/>
</dbReference>
<accession>A0A6A6QVK7</accession>
<feature type="region of interest" description="Disordered" evidence="5">
    <location>
        <begin position="198"/>
        <end position="259"/>
    </location>
</feature>
<dbReference type="Proteomes" id="UP000799750">
    <property type="component" value="Unassembled WGS sequence"/>
</dbReference>
<proteinExistence type="predicted"/>
<keyword evidence="2 4" id="KW-0863">Zinc-finger</keyword>
<dbReference type="InterPro" id="IPR002893">
    <property type="entry name" value="Znf_MYND"/>
</dbReference>
<reference evidence="7" key="1">
    <citation type="journal article" date="2020" name="Stud. Mycol.">
        <title>101 Dothideomycetes genomes: a test case for predicting lifestyles and emergence of pathogens.</title>
        <authorList>
            <person name="Haridas S."/>
            <person name="Albert R."/>
            <person name="Binder M."/>
            <person name="Bloem J."/>
            <person name="Labutti K."/>
            <person name="Salamov A."/>
            <person name="Andreopoulos B."/>
            <person name="Baker S."/>
            <person name="Barry K."/>
            <person name="Bills G."/>
            <person name="Bluhm B."/>
            <person name="Cannon C."/>
            <person name="Castanera R."/>
            <person name="Culley D."/>
            <person name="Daum C."/>
            <person name="Ezra D."/>
            <person name="Gonzalez J."/>
            <person name="Henrissat B."/>
            <person name="Kuo A."/>
            <person name="Liang C."/>
            <person name="Lipzen A."/>
            <person name="Lutzoni F."/>
            <person name="Magnuson J."/>
            <person name="Mondo S."/>
            <person name="Nolan M."/>
            <person name="Ohm R."/>
            <person name="Pangilinan J."/>
            <person name="Park H.-J."/>
            <person name="Ramirez L."/>
            <person name="Alfaro M."/>
            <person name="Sun H."/>
            <person name="Tritt A."/>
            <person name="Yoshinaga Y."/>
            <person name="Zwiers L.-H."/>
            <person name="Turgeon B."/>
            <person name="Goodwin S."/>
            <person name="Spatafora J."/>
            <person name="Crous P."/>
            <person name="Grigoriev I."/>
        </authorList>
    </citation>
    <scope>NUCLEOTIDE SEQUENCE</scope>
    <source>
        <strain evidence="7">CBS 269.34</strain>
    </source>
</reference>
<keyword evidence="1" id="KW-0479">Metal-binding</keyword>
<evidence type="ECO:0000259" key="6">
    <source>
        <dbReference type="PROSITE" id="PS50865"/>
    </source>
</evidence>
<keyword evidence="8" id="KW-1185">Reference proteome</keyword>
<organism evidence="7 8">
    <name type="scientific">Lophium mytilinum</name>
    <dbReference type="NCBI Taxonomy" id="390894"/>
    <lineage>
        <taxon>Eukaryota</taxon>
        <taxon>Fungi</taxon>
        <taxon>Dikarya</taxon>
        <taxon>Ascomycota</taxon>
        <taxon>Pezizomycotina</taxon>
        <taxon>Dothideomycetes</taxon>
        <taxon>Pleosporomycetidae</taxon>
        <taxon>Mytilinidiales</taxon>
        <taxon>Mytilinidiaceae</taxon>
        <taxon>Lophium</taxon>
    </lineage>
</organism>
<dbReference type="SUPFAM" id="SSF144232">
    <property type="entry name" value="HIT/MYND zinc finger-like"/>
    <property type="match status" value="1"/>
</dbReference>
<keyword evidence="3" id="KW-0862">Zinc</keyword>
<protein>
    <recommendedName>
        <fullName evidence="6">MYND-type domain-containing protein</fullName>
    </recommendedName>
</protein>
<gene>
    <name evidence="7" type="ORF">BU16DRAFT_561284</name>
</gene>
<evidence type="ECO:0000313" key="8">
    <source>
        <dbReference type="Proteomes" id="UP000799750"/>
    </source>
</evidence>
<feature type="compositionally biased region" description="Basic and acidic residues" evidence="5">
    <location>
        <begin position="229"/>
        <end position="259"/>
    </location>
</feature>
<dbReference type="Pfam" id="PF01753">
    <property type="entry name" value="zf-MYND"/>
    <property type="match status" value="1"/>
</dbReference>
<dbReference type="PROSITE" id="PS50865">
    <property type="entry name" value="ZF_MYND_2"/>
    <property type="match status" value="1"/>
</dbReference>
<dbReference type="EMBL" id="MU004188">
    <property type="protein sequence ID" value="KAF2496471.1"/>
    <property type="molecule type" value="Genomic_DNA"/>
</dbReference>
<dbReference type="GO" id="GO:0008270">
    <property type="term" value="F:zinc ion binding"/>
    <property type="evidence" value="ECO:0007669"/>
    <property type="project" value="UniProtKB-KW"/>
</dbReference>
<name>A0A6A6QVK7_9PEZI</name>
<evidence type="ECO:0000256" key="4">
    <source>
        <dbReference type="PROSITE-ProRule" id="PRU00134"/>
    </source>
</evidence>
<feature type="domain" description="MYND-type" evidence="6">
    <location>
        <begin position="150"/>
        <end position="187"/>
    </location>
</feature>
<feature type="compositionally biased region" description="Basic and acidic residues" evidence="5">
    <location>
        <begin position="198"/>
        <end position="220"/>
    </location>
</feature>
<evidence type="ECO:0000256" key="2">
    <source>
        <dbReference type="ARBA" id="ARBA00022771"/>
    </source>
</evidence>
<dbReference type="OrthoDB" id="432970at2759"/>
<evidence type="ECO:0000256" key="1">
    <source>
        <dbReference type="ARBA" id="ARBA00022723"/>
    </source>
</evidence>
<evidence type="ECO:0000313" key="7">
    <source>
        <dbReference type="EMBL" id="KAF2496471.1"/>
    </source>
</evidence>
<evidence type="ECO:0000256" key="3">
    <source>
        <dbReference type="ARBA" id="ARBA00022833"/>
    </source>
</evidence>